<dbReference type="VEuPathDB" id="FungiDB:PSTT_00944"/>
<keyword evidence="2" id="KW-1185">Reference proteome</keyword>
<evidence type="ECO:0000313" key="1">
    <source>
        <dbReference type="EMBL" id="POW16888.1"/>
    </source>
</evidence>
<gene>
    <name evidence="1" type="ORF">PSTT_00944</name>
</gene>
<name>A0A2S4W547_9BASI</name>
<dbReference type="Proteomes" id="UP000239156">
    <property type="component" value="Unassembled WGS sequence"/>
</dbReference>
<protein>
    <submittedName>
        <fullName evidence="1">Uncharacterized protein</fullName>
    </submittedName>
</protein>
<dbReference type="VEuPathDB" id="FungiDB:PSHT_07388"/>
<dbReference type="EMBL" id="PKSL01000005">
    <property type="protein sequence ID" value="POW16888.1"/>
    <property type="molecule type" value="Genomic_DNA"/>
</dbReference>
<dbReference type="AlphaFoldDB" id="A0A2S4W547"/>
<evidence type="ECO:0000313" key="2">
    <source>
        <dbReference type="Proteomes" id="UP000239156"/>
    </source>
</evidence>
<organism evidence="1 2">
    <name type="scientific">Puccinia striiformis</name>
    <dbReference type="NCBI Taxonomy" id="27350"/>
    <lineage>
        <taxon>Eukaryota</taxon>
        <taxon>Fungi</taxon>
        <taxon>Dikarya</taxon>
        <taxon>Basidiomycota</taxon>
        <taxon>Pucciniomycotina</taxon>
        <taxon>Pucciniomycetes</taxon>
        <taxon>Pucciniales</taxon>
        <taxon>Pucciniaceae</taxon>
        <taxon>Puccinia</taxon>
    </lineage>
</organism>
<reference evidence="1" key="1">
    <citation type="submission" date="2017-12" db="EMBL/GenBank/DDBJ databases">
        <title>Gene loss provides genomic basis for host adaptation in cereal stripe rust fungi.</title>
        <authorList>
            <person name="Xia C."/>
        </authorList>
    </citation>
    <scope>NUCLEOTIDE SEQUENCE [LARGE SCALE GENOMIC DNA]</scope>
    <source>
        <strain evidence="1">93-210</strain>
    </source>
</reference>
<dbReference type="VEuPathDB" id="FungiDB:PSHT_07387"/>
<accession>A0A2S4W547</accession>
<sequence length="227" mass="25538">PRPSQQGFIMFGRQSGQMVWRCCYRHAKKKGGVRLRSTREYKWALMFPVLDGDSNAANQTTQHLNPELQKVKMNVTIFQTHSEITRLPRTELLRRCYPDVAKIGCLGPPSVGILECNPRCKWPASVIDCKRGMVLRLLDNTGHDELKVSDWLLLIAITTSSLVVKPLTGVTAGLNVHLQRLEYVPPPPGSRYKRNGSRAQYPVVGGFAVENNDEYRTQDGSTIIYGD</sequence>
<proteinExistence type="predicted"/>
<feature type="non-terminal residue" evidence="1">
    <location>
        <position position="1"/>
    </location>
</feature>
<comment type="caution">
    <text evidence="1">The sequence shown here is derived from an EMBL/GenBank/DDBJ whole genome shotgun (WGS) entry which is preliminary data.</text>
</comment>